<evidence type="ECO:0000313" key="3">
    <source>
        <dbReference type="Proteomes" id="UP000048984"/>
    </source>
</evidence>
<accession>A0A0P6VPA7</accession>
<keyword evidence="1" id="KW-0812">Transmembrane</keyword>
<gene>
    <name evidence="2" type="ORF">ABB55_16850</name>
</gene>
<dbReference type="STRING" id="665126.ABB55_16850"/>
<reference evidence="2 3" key="1">
    <citation type="submission" date="2015-09" db="EMBL/GenBank/DDBJ databases">
        <authorList>
            <person name="Jackson K.R."/>
            <person name="Lunt B.L."/>
            <person name="Fisher J.N.B."/>
            <person name="Gardner A.V."/>
            <person name="Bailey M.E."/>
            <person name="Deus L.M."/>
            <person name="Earl A.S."/>
            <person name="Gibby P.D."/>
            <person name="Hartmann K.A."/>
            <person name="Liu J.E."/>
            <person name="Manci A.M."/>
            <person name="Nielsen D.A."/>
            <person name="Solomon M.B."/>
            <person name="Breakwell D.P."/>
            <person name="Burnett S.H."/>
            <person name="Grose J.H."/>
        </authorList>
    </citation>
    <scope>NUCLEOTIDE SEQUENCE [LARGE SCALE GENOMIC DNA]</scope>
    <source>
        <strain evidence="2 3">16</strain>
    </source>
</reference>
<reference evidence="2 3" key="2">
    <citation type="submission" date="2015-10" db="EMBL/GenBank/DDBJ databases">
        <title>Draft Genome Sequence of Prosthecomicrobium hirschii ATCC 27832.</title>
        <authorList>
            <person name="Daniel J."/>
            <person name="Givan S.A."/>
            <person name="Brun Y.V."/>
            <person name="Brown P.J."/>
        </authorList>
    </citation>
    <scope>NUCLEOTIDE SEQUENCE [LARGE SCALE GENOMIC DNA]</scope>
    <source>
        <strain evidence="2 3">16</strain>
    </source>
</reference>
<feature type="transmembrane region" description="Helical" evidence="1">
    <location>
        <begin position="78"/>
        <end position="99"/>
    </location>
</feature>
<keyword evidence="3" id="KW-1185">Reference proteome</keyword>
<evidence type="ECO:0000256" key="1">
    <source>
        <dbReference type="SAM" id="Phobius"/>
    </source>
</evidence>
<organism evidence="2 3">
    <name type="scientific">Prosthecodimorpha hirschii</name>
    <dbReference type="NCBI Taxonomy" id="665126"/>
    <lineage>
        <taxon>Bacteria</taxon>
        <taxon>Pseudomonadati</taxon>
        <taxon>Pseudomonadota</taxon>
        <taxon>Alphaproteobacteria</taxon>
        <taxon>Hyphomicrobiales</taxon>
        <taxon>Ancalomicrobiaceae</taxon>
        <taxon>Prosthecodimorpha</taxon>
    </lineage>
</organism>
<proteinExistence type="predicted"/>
<sequence>MHMLLAIPFTIIPLIVYNFTGLGLLGGYSDANWDHAIMSITMVSGAQFKLTVGALMVLAGLVFLFVEILKATHTSSNSIFDHAASMAVFVVYLIEFIAVSYCATWVFFILLFISLIDVIGGFSITIRGARRDFGYERSDQL</sequence>
<dbReference type="Proteomes" id="UP000048984">
    <property type="component" value="Unassembled WGS sequence"/>
</dbReference>
<feature type="transmembrane region" description="Helical" evidence="1">
    <location>
        <begin position="48"/>
        <end position="66"/>
    </location>
</feature>
<name>A0A0P6VPA7_9HYPH</name>
<keyword evidence="1" id="KW-0472">Membrane</keyword>
<comment type="caution">
    <text evidence="2">The sequence shown here is derived from an EMBL/GenBank/DDBJ whole genome shotgun (WGS) entry which is preliminary data.</text>
</comment>
<dbReference type="OrthoDB" id="9811032at2"/>
<feature type="transmembrane region" description="Helical" evidence="1">
    <location>
        <begin position="7"/>
        <end position="28"/>
    </location>
</feature>
<dbReference type="EMBL" id="LJYW01000001">
    <property type="protein sequence ID" value="KPL53676.1"/>
    <property type="molecule type" value="Genomic_DNA"/>
</dbReference>
<keyword evidence="1" id="KW-1133">Transmembrane helix</keyword>
<dbReference type="AlphaFoldDB" id="A0A0P6VPA7"/>
<protein>
    <submittedName>
        <fullName evidence="2">Uncharacterized protein</fullName>
    </submittedName>
</protein>
<feature type="transmembrane region" description="Helical" evidence="1">
    <location>
        <begin position="105"/>
        <end position="126"/>
    </location>
</feature>
<evidence type="ECO:0000313" key="2">
    <source>
        <dbReference type="EMBL" id="KPL53676.1"/>
    </source>
</evidence>